<reference evidence="1" key="1">
    <citation type="submission" date="2018-05" db="EMBL/GenBank/DDBJ databases">
        <authorList>
            <person name="Lanie J.A."/>
            <person name="Ng W.-L."/>
            <person name="Kazmierczak K.M."/>
            <person name="Andrzejewski T.M."/>
            <person name="Davidsen T.M."/>
            <person name="Wayne K.J."/>
            <person name="Tettelin H."/>
            <person name="Glass J.I."/>
            <person name="Rusch D."/>
            <person name="Podicherti R."/>
            <person name="Tsui H.-C.T."/>
            <person name="Winkler M.E."/>
        </authorList>
    </citation>
    <scope>NUCLEOTIDE SEQUENCE</scope>
</reference>
<feature type="non-terminal residue" evidence="1">
    <location>
        <position position="1"/>
    </location>
</feature>
<gene>
    <name evidence="1" type="ORF">METZ01_LOCUS505133</name>
</gene>
<sequence>RIKYRCDGVAQLLDLKTFSEIQMTLNKNNNIENFTADTSY</sequence>
<protein>
    <submittedName>
        <fullName evidence="1">Uncharacterized protein</fullName>
    </submittedName>
</protein>
<dbReference type="EMBL" id="UINC01223192">
    <property type="protein sequence ID" value="SVE52279.1"/>
    <property type="molecule type" value="Genomic_DNA"/>
</dbReference>
<proteinExistence type="predicted"/>
<accession>A0A383E6Q9</accession>
<organism evidence="1">
    <name type="scientific">marine metagenome</name>
    <dbReference type="NCBI Taxonomy" id="408172"/>
    <lineage>
        <taxon>unclassified sequences</taxon>
        <taxon>metagenomes</taxon>
        <taxon>ecological metagenomes</taxon>
    </lineage>
</organism>
<evidence type="ECO:0000313" key="1">
    <source>
        <dbReference type="EMBL" id="SVE52279.1"/>
    </source>
</evidence>
<name>A0A383E6Q9_9ZZZZ</name>
<dbReference type="AlphaFoldDB" id="A0A383E6Q9"/>